<keyword evidence="1" id="KW-0175">Coiled coil</keyword>
<feature type="compositionally biased region" description="Basic and acidic residues" evidence="2">
    <location>
        <begin position="1"/>
        <end position="13"/>
    </location>
</feature>
<proteinExistence type="predicted"/>
<dbReference type="AlphaFoldDB" id="A0A699J4E6"/>
<accession>A0A699J4E6</accession>
<organism evidence="3">
    <name type="scientific">Tanacetum cinerariifolium</name>
    <name type="common">Dalmatian daisy</name>
    <name type="synonym">Chrysanthemum cinerariifolium</name>
    <dbReference type="NCBI Taxonomy" id="118510"/>
    <lineage>
        <taxon>Eukaryota</taxon>
        <taxon>Viridiplantae</taxon>
        <taxon>Streptophyta</taxon>
        <taxon>Embryophyta</taxon>
        <taxon>Tracheophyta</taxon>
        <taxon>Spermatophyta</taxon>
        <taxon>Magnoliopsida</taxon>
        <taxon>eudicotyledons</taxon>
        <taxon>Gunneridae</taxon>
        <taxon>Pentapetalae</taxon>
        <taxon>asterids</taxon>
        <taxon>campanulids</taxon>
        <taxon>Asterales</taxon>
        <taxon>Asteraceae</taxon>
        <taxon>Asteroideae</taxon>
        <taxon>Anthemideae</taxon>
        <taxon>Anthemidinae</taxon>
        <taxon>Tanacetum</taxon>
    </lineage>
</organism>
<comment type="caution">
    <text evidence="3">The sequence shown here is derived from an EMBL/GenBank/DDBJ whole genome shotgun (WGS) entry which is preliminary data.</text>
</comment>
<feature type="non-terminal residue" evidence="3">
    <location>
        <position position="1"/>
    </location>
</feature>
<feature type="coiled-coil region" evidence="1">
    <location>
        <begin position="54"/>
        <end position="81"/>
    </location>
</feature>
<dbReference type="EMBL" id="BKCJ010369821">
    <property type="protein sequence ID" value="GFA10633.1"/>
    <property type="molecule type" value="Genomic_DNA"/>
</dbReference>
<evidence type="ECO:0000256" key="1">
    <source>
        <dbReference type="SAM" id="Coils"/>
    </source>
</evidence>
<sequence length="112" mass="12750">ETVNEEREDRVERAATTASSLEAKQDSGTINRTQSTAIPNEPIPQGTGFGENVKDAQALKIQKLKKRVKRLEKKRKSRTSQLKRRLFKVRIESSVEKSLGDQEDVSKQERNN</sequence>
<evidence type="ECO:0000313" key="3">
    <source>
        <dbReference type="EMBL" id="GFA10633.1"/>
    </source>
</evidence>
<gene>
    <name evidence="3" type="ORF">Tci_582605</name>
</gene>
<protein>
    <submittedName>
        <fullName evidence="3">Uncharacterized protein</fullName>
    </submittedName>
</protein>
<feature type="compositionally biased region" description="Polar residues" evidence="2">
    <location>
        <begin position="16"/>
        <end position="38"/>
    </location>
</feature>
<evidence type="ECO:0000256" key="2">
    <source>
        <dbReference type="SAM" id="MobiDB-lite"/>
    </source>
</evidence>
<name>A0A699J4E6_TANCI</name>
<reference evidence="3" key="1">
    <citation type="journal article" date="2019" name="Sci. Rep.">
        <title>Draft genome of Tanacetum cinerariifolium, the natural source of mosquito coil.</title>
        <authorList>
            <person name="Yamashiro T."/>
            <person name="Shiraishi A."/>
            <person name="Satake H."/>
            <person name="Nakayama K."/>
        </authorList>
    </citation>
    <scope>NUCLEOTIDE SEQUENCE</scope>
</reference>
<feature type="region of interest" description="Disordered" evidence="2">
    <location>
        <begin position="1"/>
        <end position="50"/>
    </location>
</feature>